<organism evidence="1 2">
    <name type="scientific">Acetobacteroides hydrogenigenes</name>
    <dbReference type="NCBI Taxonomy" id="979970"/>
    <lineage>
        <taxon>Bacteria</taxon>
        <taxon>Pseudomonadati</taxon>
        <taxon>Bacteroidota</taxon>
        <taxon>Bacteroidia</taxon>
        <taxon>Bacteroidales</taxon>
        <taxon>Rikenellaceae</taxon>
        <taxon>Acetobacteroides</taxon>
    </lineage>
</organism>
<dbReference type="InterPro" id="IPR011250">
    <property type="entry name" value="OMP/PagP_B-barrel"/>
</dbReference>
<protein>
    <recommendedName>
        <fullName evidence="3">Outer membrane protein with beta-barrel domain</fullName>
    </recommendedName>
</protein>
<dbReference type="SUPFAM" id="SSF56925">
    <property type="entry name" value="OMPA-like"/>
    <property type="match status" value="1"/>
</dbReference>
<name>A0A4R2E495_9BACT</name>
<evidence type="ECO:0000313" key="2">
    <source>
        <dbReference type="Proteomes" id="UP000294830"/>
    </source>
</evidence>
<dbReference type="Proteomes" id="UP000294830">
    <property type="component" value="Unassembled WGS sequence"/>
</dbReference>
<evidence type="ECO:0008006" key="3">
    <source>
        <dbReference type="Google" id="ProtNLM"/>
    </source>
</evidence>
<dbReference type="EMBL" id="SLWB01000016">
    <property type="protein sequence ID" value="TCN63108.1"/>
    <property type="molecule type" value="Genomic_DNA"/>
</dbReference>
<sequence length="121" mass="13875">MVANLPNHGKFHWPFLCCKHTRINDQFNFFYGPEFQGFYNYEKADEITSYNVIQSTKTTTYGIGLGFILGFSYSITSNVSLSAEIVPNFTYLKSKNDDITVNSYNFELSNQQAGITISYKF</sequence>
<keyword evidence="2" id="KW-1185">Reference proteome</keyword>
<accession>A0A4R2E495</accession>
<proteinExistence type="predicted"/>
<evidence type="ECO:0000313" key="1">
    <source>
        <dbReference type="EMBL" id="TCN63108.1"/>
    </source>
</evidence>
<reference evidence="1 2" key="1">
    <citation type="submission" date="2019-03" db="EMBL/GenBank/DDBJ databases">
        <title>Genomic Encyclopedia of Archaeal and Bacterial Type Strains, Phase II (KMG-II): from individual species to whole genera.</title>
        <authorList>
            <person name="Goeker M."/>
        </authorList>
    </citation>
    <scope>NUCLEOTIDE SEQUENCE [LARGE SCALE GENOMIC DNA]</scope>
    <source>
        <strain evidence="1 2">RL-C</strain>
    </source>
</reference>
<dbReference type="AlphaFoldDB" id="A0A4R2E495"/>
<comment type="caution">
    <text evidence="1">The sequence shown here is derived from an EMBL/GenBank/DDBJ whole genome shotgun (WGS) entry which is preliminary data.</text>
</comment>
<gene>
    <name evidence="1" type="ORF">CLV25_11688</name>
</gene>